<keyword evidence="2" id="KW-1185">Reference proteome</keyword>
<evidence type="ECO:0000313" key="1">
    <source>
        <dbReference type="EMBL" id="MFD1371069.1"/>
    </source>
</evidence>
<evidence type="ECO:0000313" key="2">
    <source>
        <dbReference type="Proteomes" id="UP001597183"/>
    </source>
</evidence>
<protein>
    <submittedName>
        <fullName evidence="1">FxLD family lanthipeptide</fullName>
    </submittedName>
</protein>
<dbReference type="RefSeq" id="WP_317789530.1">
    <property type="nucleotide sequence ID" value="NZ_AP028461.1"/>
</dbReference>
<dbReference type="NCBIfam" id="TIGR04363">
    <property type="entry name" value="LD_lanti_pre"/>
    <property type="match status" value="1"/>
</dbReference>
<name>A0ABW4AKQ3_9ACTN</name>
<gene>
    <name evidence="1" type="ORF">ACFQ5G_37535</name>
</gene>
<reference evidence="2" key="1">
    <citation type="journal article" date="2019" name="Int. J. Syst. Evol. Microbiol.">
        <title>The Global Catalogue of Microorganisms (GCM) 10K type strain sequencing project: providing services to taxonomists for standard genome sequencing and annotation.</title>
        <authorList>
            <consortium name="The Broad Institute Genomics Platform"/>
            <consortium name="The Broad Institute Genome Sequencing Center for Infectious Disease"/>
            <person name="Wu L."/>
            <person name="Ma J."/>
        </authorList>
    </citation>
    <scope>NUCLEOTIDE SEQUENCE [LARGE SCALE GENOMIC DNA]</scope>
    <source>
        <strain evidence="2">CCM 7526</strain>
    </source>
</reference>
<accession>A0ABW4AKQ3</accession>
<dbReference type="EMBL" id="JBHTMK010000051">
    <property type="protein sequence ID" value="MFD1371069.1"/>
    <property type="molecule type" value="Genomic_DNA"/>
</dbReference>
<comment type="caution">
    <text evidence="1">The sequence shown here is derived from an EMBL/GenBank/DDBJ whole genome shotgun (WGS) entry which is preliminary data.</text>
</comment>
<dbReference type="InterPro" id="IPR027575">
    <property type="entry name" value="LD_lanti_pre"/>
</dbReference>
<proteinExistence type="predicted"/>
<organism evidence="1 2">
    <name type="scientific">Actinoplanes sichuanensis</name>
    <dbReference type="NCBI Taxonomy" id="512349"/>
    <lineage>
        <taxon>Bacteria</taxon>
        <taxon>Bacillati</taxon>
        <taxon>Actinomycetota</taxon>
        <taxon>Actinomycetes</taxon>
        <taxon>Micromonosporales</taxon>
        <taxon>Micromonosporaceae</taxon>
        <taxon>Actinoplanes</taxon>
    </lineage>
</organism>
<sequence length="60" mass="6177">MTAPTVERSTVAPAAETPLADTGIEDLDITFIEAGDTVDHIIKMTNDGCGSTCQSACTSC</sequence>
<dbReference type="Proteomes" id="UP001597183">
    <property type="component" value="Unassembled WGS sequence"/>
</dbReference>